<feature type="region of interest" description="Disordered" evidence="7">
    <location>
        <begin position="424"/>
        <end position="456"/>
    </location>
</feature>
<dbReference type="Proteomes" id="UP000827284">
    <property type="component" value="Unassembled WGS sequence"/>
</dbReference>
<evidence type="ECO:0000313" key="9">
    <source>
        <dbReference type="EMBL" id="GJJ73170.1"/>
    </source>
</evidence>
<keyword evidence="4 6" id="KW-0949">S-adenosyl-L-methionine</keyword>
<accession>A0A9P3HAK2</accession>
<dbReference type="InterPro" id="IPR015353">
    <property type="entry name" value="Rubisco_LSMT_subst-bd"/>
</dbReference>
<feature type="region of interest" description="Disordered" evidence="7">
    <location>
        <begin position="380"/>
        <end position="400"/>
    </location>
</feature>
<dbReference type="PANTHER" id="PTHR13271">
    <property type="entry name" value="UNCHARACTERIZED PUTATIVE METHYLTRANSFERASE"/>
    <property type="match status" value="1"/>
</dbReference>
<feature type="compositionally biased region" description="Acidic residues" evidence="7">
    <location>
        <begin position="191"/>
        <end position="207"/>
    </location>
</feature>
<protein>
    <recommendedName>
        <fullName evidence="6">Ribosomal lysine N-methyltransferase 4</fullName>
        <ecNumber evidence="6">2.1.1.-</ecNumber>
    </recommendedName>
</protein>
<feature type="region of interest" description="Disordered" evidence="7">
    <location>
        <begin position="188"/>
        <end position="208"/>
    </location>
</feature>
<dbReference type="InterPro" id="IPR036464">
    <property type="entry name" value="Rubisco_LSMT_subst-bd_sf"/>
</dbReference>
<evidence type="ECO:0000256" key="1">
    <source>
        <dbReference type="ARBA" id="ARBA00004123"/>
    </source>
</evidence>
<comment type="caution">
    <text evidence="9">The sequence shown here is derived from an EMBL/GenBank/DDBJ whole genome shotgun (WGS) entry which is preliminary data.</text>
</comment>
<dbReference type="Gene3D" id="3.90.1410.10">
    <property type="entry name" value="set domain protein methyltransferase, domain 1"/>
    <property type="match status" value="1"/>
</dbReference>
<evidence type="ECO:0000256" key="3">
    <source>
        <dbReference type="ARBA" id="ARBA00022679"/>
    </source>
</evidence>
<dbReference type="PIRSF" id="PIRSF011771">
    <property type="entry name" value="RMS1_SET"/>
    <property type="match status" value="1"/>
</dbReference>
<dbReference type="SUPFAM" id="SSF82199">
    <property type="entry name" value="SET domain"/>
    <property type="match status" value="1"/>
</dbReference>
<dbReference type="AlphaFoldDB" id="A0A9P3HAK2"/>
<dbReference type="Gene3D" id="3.90.1420.10">
    <property type="entry name" value="Rubisco LSMT, substrate-binding domain"/>
    <property type="match status" value="1"/>
</dbReference>
<dbReference type="GO" id="GO:0032259">
    <property type="term" value="P:methylation"/>
    <property type="evidence" value="ECO:0007669"/>
    <property type="project" value="UniProtKB-KW"/>
</dbReference>
<reference evidence="9" key="2">
    <citation type="journal article" date="2022" name="Microbiol. Resour. Announc.">
        <title>Whole-Genome Sequence of Entomortierella parvispora E1425, a Mucoromycotan Fungus Associated with Burkholderiaceae-Related Endosymbiotic Bacteria.</title>
        <authorList>
            <person name="Herlambang A."/>
            <person name="Guo Y."/>
            <person name="Takashima Y."/>
            <person name="Narisawa K."/>
            <person name="Ohta H."/>
            <person name="Nishizawa T."/>
        </authorList>
    </citation>
    <scope>NUCLEOTIDE SEQUENCE</scope>
    <source>
        <strain evidence="9">E1425</strain>
    </source>
</reference>
<evidence type="ECO:0000256" key="6">
    <source>
        <dbReference type="PIRNR" id="PIRNR011771"/>
    </source>
</evidence>
<dbReference type="SUPFAM" id="SSF81822">
    <property type="entry name" value="RuBisCo LSMT C-terminal, substrate-binding domain"/>
    <property type="match status" value="1"/>
</dbReference>
<dbReference type="GO" id="GO:0005634">
    <property type="term" value="C:nucleus"/>
    <property type="evidence" value="ECO:0007669"/>
    <property type="project" value="UniProtKB-SubCell"/>
</dbReference>
<organism evidence="9 10">
    <name type="scientific">Entomortierella parvispora</name>
    <dbReference type="NCBI Taxonomy" id="205924"/>
    <lineage>
        <taxon>Eukaryota</taxon>
        <taxon>Fungi</taxon>
        <taxon>Fungi incertae sedis</taxon>
        <taxon>Mucoromycota</taxon>
        <taxon>Mortierellomycotina</taxon>
        <taxon>Mortierellomycetes</taxon>
        <taxon>Mortierellales</taxon>
        <taxon>Mortierellaceae</taxon>
        <taxon>Entomortierella</taxon>
    </lineage>
</organism>
<evidence type="ECO:0000313" key="10">
    <source>
        <dbReference type="Proteomes" id="UP000827284"/>
    </source>
</evidence>
<dbReference type="Pfam" id="PF09273">
    <property type="entry name" value="Rubis-subs-bind"/>
    <property type="match status" value="1"/>
</dbReference>
<dbReference type="CDD" id="cd19178">
    <property type="entry name" value="SET_SETD6"/>
    <property type="match status" value="1"/>
</dbReference>
<comment type="similarity">
    <text evidence="6">Belongs to the class V-like SAM-binding methyltransferase superfamily. Histone-lysine methyltransferase family. SETD6 subfamily.</text>
</comment>
<dbReference type="OrthoDB" id="341421at2759"/>
<keyword evidence="2 6" id="KW-0489">Methyltransferase</keyword>
<dbReference type="PANTHER" id="PTHR13271:SF34">
    <property type="entry name" value="N-LYSINE METHYLTRANSFERASE SETD6"/>
    <property type="match status" value="1"/>
</dbReference>
<dbReference type="Pfam" id="PF00856">
    <property type="entry name" value="SET"/>
    <property type="match status" value="1"/>
</dbReference>
<keyword evidence="5 6" id="KW-0539">Nucleus</keyword>
<keyword evidence="10" id="KW-1185">Reference proteome</keyword>
<feature type="domain" description="SET" evidence="8">
    <location>
        <begin position="20"/>
        <end position="257"/>
    </location>
</feature>
<dbReference type="EMBL" id="BQFW01000007">
    <property type="protein sequence ID" value="GJJ73170.1"/>
    <property type="molecule type" value="Genomic_DNA"/>
</dbReference>
<dbReference type="GO" id="GO:0016279">
    <property type="term" value="F:protein-lysine N-methyltransferase activity"/>
    <property type="evidence" value="ECO:0007669"/>
    <property type="project" value="UniProtKB-UniRule"/>
</dbReference>
<comment type="subcellular location">
    <subcellularLocation>
        <location evidence="1 6">Nucleus</location>
    </subcellularLocation>
</comment>
<gene>
    <name evidence="9" type="ORF">EMPS_05528</name>
</gene>
<name>A0A9P3HAK2_9FUNG</name>
<dbReference type="InterPro" id="IPR050600">
    <property type="entry name" value="SETD3_SETD6_MTase"/>
</dbReference>
<dbReference type="FunFam" id="3.90.1410.10:FF:000007">
    <property type="entry name" value="Ribosomal lysine N-methyltransferase 4"/>
    <property type="match status" value="1"/>
</dbReference>
<keyword evidence="3 6" id="KW-0808">Transferase</keyword>
<dbReference type="InterPro" id="IPR011383">
    <property type="entry name" value="N-lys_methylase_SETD6"/>
</dbReference>
<reference evidence="9" key="1">
    <citation type="submission" date="2021-11" db="EMBL/GenBank/DDBJ databases">
        <authorList>
            <person name="Herlambang A."/>
            <person name="Guo Y."/>
            <person name="Takashima Y."/>
            <person name="Nishizawa T."/>
        </authorList>
    </citation>
    <scope>NUCLEOTIDE SEQUENCE</scope>
    <source>
        <strain evidence="9">E1425</strain>
    </source>
</reference>
<dbReference type="PROSITE" id="PS50280">
    <property type="entry name" value="SET"/>
    <property type="match status" value="1"/>
</dbReference>
<evidence type="ECO:0000256" key="2">
    <source>
        <dbReference type="ARBA" id="ARBA00022603"/>
    </source>
</evidence>
<dbReference type="InterPro" id="IPR001214">
    <property type="entry name" value="SET_dom"/>
</dbReference>
<dbReference type="EC" id="2.1.1.-" evidence="6"/>
<evidence type="ECO:0000256" key="5">
    <source>
        <dbReference type="ARBA" id="ARBA00023242"/>
    </source>
</evidence>
<dbReference type="InterPro" id="IPR044430">
    <property type="entry name" value="SETD6_SET"/>
</dbReference>
<evidence type="ECO:0000259" key="8">
    <source>
        <dbReference type="PROSITE" id="PS50280"/>
    </source>
</evidence>
<comment type="function">
    <text evidence="6">S-adenosyl-L-methionine-dependent protein-lysine N-methyltransferase that monomethylates 60S ribosomal protein L42.</text>
</comment>
<evidence type="ECO:0000256" key="7">
    <source>
        <dbReference type="SAM" id="MobiDB-lite"/>
    </source>
</evidence>
<sequence length="456" mass="51067">MAEFDKVNASFLGWLETNGATVSSSISLQDYSAEGAGRGVVATADIAKDQELFSIPRPLLLSPLTSDLSQKIDLTHLEGWNPLLLCMIYEHCRGSASQWSPYFDILPLEFSTPMFWTQEELKELTGTGIVDKIGREDAEEAFKENLWPLIEGHPELFPVTDKNQAAFMKIFHRMGSLVMAYAFHDSIPGKDEDEDMDEDDDEEEEEEKVNVSMVPMADMLNHKTGFNNARLFHEKDCLRMVSIKAIKAGQQIYNTYGDLCNADLLRKYGFVDVPNPFNIAEISGESLVAKCVSENDKGKDQKVEFLLEQDALEDYFILESDGEIPEEIIGCAKILMMPIEEFETSVLKGKKIPSTKLTTEVQKVLREILEAKLAEYPSSSKDDKQLLKQVPETEEARRKHNAVIVRSGEREIVQSVLDKVKKWRPPVPVAASNGGKQKGGAKGAPPSKGKKPYQKK</sequence>
<proteinExistence type="inferred from homology"/>
<evidence type="ECO:0000256" key="4">
    <source>
        <dbReference type="ARBA" id="ARBA00022691"/>
    </source>
</evidence>
<dbReference type="InterPro" id="IPR046341">
    <property type="entry name" value="SET_dom_sf"/>
</dbReference>